<protein>
    <recommendedName>
        <fullName evidence="4">DUF2029 domain-containing protein</fullName>
    </recommendedName>
</protein>
<evidence type="ECO:0008006" key="4">
    <source>
        <dbReference type="Google" id="ProtNLM"/>
    </source>
</evidence>
<feature type="transmembrane region" description="Helical" evidence="1">
    <location>
        <begin position="34"/>
        <end position="56"/>
    </location>
</feature>
<feature type="transmembrane region" description="Helical" evidence="1">
    <location>
        <begin position="344"/>
        <end position="367"/>
    </location>
</feature>
<evidence type="ECO:0000313" key="2">
    <source>
        <dbReference type="EMBL" id="SDF58480.1"/>
    </source>
</evidence>
<feature type="transmembrane region" description="Helical" evidence="1">
    <location>
        <begin position="281"/>
        <end position="301"/>
    </location>
</feature>
<name>A0A7Z7AVJ5_9EURY</name>
<sequence>MVKNVSRKRNANMKYSLFGILLENIEKRKLKRDILTLAFVSILTKIVIIFITTNVFNSFVDLFDISVYLGYALNTYQGQIPYVDFSIEYPQLALVPILTPLIFAIITQNLNTYLNVYQMFMTILDMLTTLLVYFIALRYYSQKRAFLSGILYATSFSSAYFVITKFDAFPSFLLMLSLFFFIYKRETAGYIWGALAFLAKWFPVFAIPYYLIFDYQNNKPLSYIAKKAAISSAVVIAVMLPFFAYNPSMFIETYKLQIGREPLAHSFIYYINYILSNISHFSLPANAATLLMLIGQIILLYKYYKLNSKSYKSVSIFIFSSIFLFVILNQVFSPQYILWITPFFSLFLLNTSKGVILHYLCQTWFYLEFPLLYNSIYTNGHYYQLGNVFLSIPFLFFTIKFAILFSIAITILKQIDDRPANKNKNQ</sequence>
<feature type="transmembrane region" description="Helical" evidence="1">
    <location>
        <begin position="224"/>
        <end position="245"/>
    </location>
</feature>
<dbReference type="AlphaFoldDB" id="A0A7Z7AVJ5"/>
<accession>A0A7Z7AVJ5</accession>
<feature type="transmembrane region" description="Helical" evidence="1">
    <location>
        <begin position="160"/>
        <end position="183"/>
    </location>
</feature>
<feature type="transmembrane region" description="Helical" evidence="1">
    <location>
        <begin position="89"/>
        <end position="107"/>
    </location>
</feature>
<feature type="transmembrane region" description="Helical" evidence="1">
    <location>
        <begin position="313"/>
        <end position="332"/>
    </location>
</feature>
<feature type="transmembrane region" description="Helical" evidence="1">
    <location>
        <begin position="119"/>
        <end position="140"/>
    </location>
</feature>
<keyword evidence="1" id="KW-0472">Membrane</keyword>
<dbReference type="OrthoDB" id="118100at2157"/>
<reference evidence="2 3" key="1">
    <citation type="submission" date="2016-10" db="EMBL/GenBank/DDBJ databases">
        <authorList>
            <person name="Varghese N."/>
            <person name="Submissions S."/>
        </authorList>
    </citation>
    <scope>NUCLEOTIDE SEQUENCE [LARGE SCALE GENOMIC DNA]</scope>
    <source>
        <strain evidence="2 3">PL 12/M</strain>
    </source>
</reference>
<keyword evidence="1" id="KW-1133">Transmembrane helix</keyword>
<evidence type="ECO:0000313" key="3">
    <source>
        <dbReference type="Proteomes" id="UP000199259"/>
    </source>
</evidence>
<feature type="transmembrane region" description="Helical" evidence="1">
    <location>
        <begin position="190"/>
        <end position="212"/>
    </location>
</feature>
<comment type="caution">
    <text evidence="2">The sequence shown here is derived from an EMBL/GenBank/DDBJ whole genome shotgun (WGS) entry which is preliminary data.</text>
</comment>
<gene>
    <name evidence="2" type="ORF">SAMN04488589_0956</name>
</gene>
<organism evidence="2 3">
    <name type="scientific">Methanolobus vulcani</name>
    <dbReference type="NCBI Taxonomy" id="38026"/>
    <lineage>
        <taxon>Archaea</taxon>
        <taxon>Methanobacteriati</taxon>
        <taxon>Methanobacteriota</taxon>
        <taxon>Stenosarchaea group</taxon>
        <taxon>Methanomicrobia</taxon>
        <taxon>Methanosarcinales</taxon>
        <taxon>Methanosarcinaceae</taxon>
        <taxon>Methanolobus</taxon>
    </lineage>
</organism>
<evidence type="ECO:0000256" key="1">
    <source>
        <dbReference type="SAM" id="Phobius"/>
    </source>
</evidence>
<dbReference type="RefSeq" id="WP_154717788.1">
    <property type="nucleotide sequence ID" value="NZ_FNCA01000002.1"/>
</dbReference>
<proteinExistence type="predicted"/>
<dbReference type="EMBL" id="FNCA01000002">
    <property type="protein sequence ID" value="SDF58480.1"/>
    <property type="molecule type" value="Genomic_DNA"/>
</dbReference>
<dbReference type="Proteomes" id="UP000199259">
    <property type="component" value="Unassembled WGS sequence"/>
</dbReference>
<feature type="transmembrane region" description="Helical" evidence="1">
    <location>
        <begin position="387"/>
        <end position="412"/>
    </location>
</feature>
<keyword evidence="1" id="KW-0812">Transmembrane</keyword>
<keyword evidence="3" id="KW-1185">Reference proteome</keyword>